<name>H7EKN2_9SPIR</name>
<feature type="signal peptide" evidence="6">
    <location>
        <begin position="1"/>
        <end position="24"/>
    </location>
</feature>
<keyword evidence="3" id="KW-0762">Sugar transport</keyword>
<dbReference type="PATRIC" id="fig|907348.3.peg.1457"/>
<dbReference type="GO" id="GO:0055052">
    <property type="term" value="C:ATP-binding cassette (ABC) transporter complex, substrate-binding subunit-containing"/>
    <property type="evidence" value="ECO:0007669"/>
    <property type="project" value="TreeGrafter"/>
</dbReference>
<dbReference type="GO" id="GO:0015768">
    <property type="term" value="P:maltose transport"/>
    <property type="evidence" value="ECO:0007669"/>
    <property type="project" value="TreeGrafter"/>
</dbReference>
<protein>
    <recommendedName>
        <fullName evidence="5">Maltodextrin-binding protein</fullName>
    </recommendedName>
</protein>
<dbReference type="InterPro" id="IPR006061">
    <property type="entry name" value="SBP_1_CS"/>
</dbReference>
<sequence length="403" mass="43818">MRRFARGSVFVAALSAVFALCSCAKKNPRIAEDGTITLVVWESTNGPDEFIRQAGRIYEETHPKIRIKFVNVEVGDSVGQIALDGPAGVGPDVFAAPHDRLGTLAIGGHVLATKNPEEVRSRALKSCSTALTYDGIMYGYPVSAETYALFYNRNLIADADVPRTWQSLASWSERFNAENPGKRGFVMDVGNGYYTIVFTTADGNRLFGENGTDREHSNINSEKSVSGMRFFQSLRHALDIPASDLDTATVDAAFQSGNAAMHITGLWNVVAFGKAGIDFGVAPLPSLPGDDSPAASFSGTRAMFVSAYSDFPDEANDFARFLMSDEMQVLRFRLTGALPSVSVDVESPYLGGFMKQLEYSFPMPSIPEMAMYWNAMNSASKNIWNGADVRRELDACNSAIVAQ</sequence>
<dbReference type="GO" id="GO:0015144">
    <property type="term" value="F:carbohydrate transmembrane transporter activity"/>
    <property type="evidence" value="ECO:0007669"/>
    <property type="project" value="InterPro"/>
</dbReference>
<dbReference type="CDD" id="cd13586">
    <property type="entry name" value="PBP2_Maltose_binding_like"/>
    <property type="match status" value="1"/>
</dbReference>
<evidence type="ECO:0000256" key="5">
    <source>
        <dbReference type="ARBA" id="ARBA00030303"/>
    </source>
</evidence>
<dbReference type="PANTHER" id="PTHR30061:SF50">
    <property type="entry name" value="MALTOSE_MALTODEXTRIN-BINDING PERIPLASMIC PROTEIN"/>
    <property type="match status" value="1"/>
</dbReference>
<keyword evidence="8" id="KW-1185">Reference proteome</keyword>
<dbReference type="SUPFAM" id="SSF53850">
    <property type="entry name" value="Periplasmic binding protein-like II"/>
    <property type="match status" value="1"/>
</dbReference>
<dbReference type="RefSeq" id="WP_002704211.1">
    <property type="nucleotide sequence ID" value="NZ_AGRW01000045.1"/>
</dbReference>
<dbReference type="GO" id="GO:0042956">
    <property type="term" value="P:maltodextrin transmembrane transport"/>
    <property type="evidence" value="ECO:0007669"/>
    <property type="project" value="TreeGrafter"/>
</dbReference>
<dbReference type="PROSITE" id="PS01037">
    <property type="entry name" value="SBP_BACTERIAL_1"/>
    <property type="match status" value="1"/>
</dbReference>
<keyword evidence="2" id="KW-0813">Transport</keyword>
<dbReference type="OrthoDB" id="42940at2"/>
<evidence type="ECO:0000256" key="6">
    <source>
        <dbReference type="SAM" id="SignalP"/>
    </source>
</evidence>
<evidence type="ECO:0000256" key="3">
    <source>
        <dbReference type="ARBA" id="ARBA00022597"/>
    </source>
</evidence>
<comment type="caution">
    <text evidence="7">The sequence shown here is derived from an EMBL/GenBank/DDBJ whole genome shotgun (WGS) entry which is preliminary data.</text>
</comment>
<evidence type="ECO:0000313" key="7">
    <source>
        <dbReference type="EMBL" id="EIC01937.1"/>
    </source>
</evidence>
<dbReference type="PRINTS" id="PR00181">
    <property type="entry name" value="MALTOSEBP"/>
</dbReference>
<keyword evidence="4 6" id="KW-0732">Signal</keyword>
<dbReference type="InterPro" id="IPR006060">
    <property type="entry name" value="Maltose/Cyclodextrin-bd"/>
</dbReference>
<proteinExistence type="inferred from homology"/>
<dbReference type="Gene3D" id="3.40.190.10">
    <property type="entry name" value="Periplasmic binding protein-like II"/>
    <property type="match status" value="2"/>
</dbReference>
<evidence type="ECO:0000256" key="2">
    <source>
        <dbReference type="ARBA" id="ARBA00022448"/>
    </source>
</evidence>
<accession>H7EKN2</accession>
<dbReference type="Proteomes" id="UP000003571">
    <property type="component" value="Unassembled WGS sequence"/>
</dbReference>
<dbReference type="PANTHER" id="PTHR30061">
    <property type="entry name" value="MALTOSE-BINDING PERIPLASMIC PROTEIN"/>
    <property type="match status" value="1"/>
</dbReference>
<dbReference type="STRING" id="907348.TresaDRAFT_1689"/>
<gene>
    <name evidence="7" type="ORF">TresaDRAFT_1689</name>
</gene>
<dbReference type="PROSITE" id="PS51257">
    <property type="entry name" value="PROKAR_LIPOPROTEIN"/>
    <property type="match status" value="1"/>
</dbReference>
<dbReference type="InterPro" id="IPR006059">
    <property type="entry name" value="SBP"/>
</dbReference>
<feature type="chain" id="PRO_5003609216" description="Maltodextrin-binding protein" evidence="6">
    <location>
        <begin position="25"/>
        <end position="403"/>
    </location>
</feature>
<dbReference type="GO" id="GO:1901982">
    <property type="term" value="F:maltose binding"/>
    <property type="evidence" value="ECO:0007669"/>
    <property type="project" value="TreeGrafter"/>
</dbReference>
<reference evidence="7 8" key="1">
    <citation type="submission" date="2011-09" db="EMBL/GenBank/DDBJ databases">
        <title>The draft genome of Treponema saccharophilum DSM 2985.</title>
        <authorList>
            <consortium name="US DOE Joint Genome Institute (JGI-PGF)"/>
            <person name="Lucas S."/>
            <person name="Copeland A."/>
            <person name="Lapidus A."/>
            <person name="Glavina del Rio T."/>
            <person name="Dalin E."/>
            <person name="Tice H."/>
            <person name="Bruce D."/>
            <person name="Goodwin L."/>
            <person name="Pitluck S."/>
            <person name="Peters L."/>
            <person name="Kyrpides N."/>
            <person name="Mavromatis K."/>
            <person name="Ivanova N."/>
            <person name="Markowitz V."/>
            <person name="Cheng J.-F."/>
            <person name="Hugenholtz P."/>
            <person name="Woyke T."/>
            <person name="Wu D."/>
            <person name="Gronow S."/>
            <person name="Wellnitz S."/>
            <person name="Brambilla E."/>
            <person name="Klenk H.-P."/>
            <person name="Eisen J.A."/>
        </authorList>
    </citation>
    <scope>NUCLEOTIDE SEQUENCE [LARGE SCALE GENOMIC DNA]</scope>
    <source>
        <strain evidence="7 8">DSM 2985</strain>
    </source>
</reference>
<dbReference type="eggNOG" id="COG2182">
    <property type="taxonomic scope" value="Bacteria"/>
</dbReference>
<evidence type="ECO:0000256" key="1">
    <source>
        <dbReference type="ARBA" id="ARBA00008520"/>
    </source>
</evidence>
<dbReference type="EMBL" id="AGRW01000045">
    <property type="protein sequence ID" value="EIC01937.1"/>
    <property type="molecule type" value="Genomic_DNA"/>
</dbReference>
<evidence type="ECO:0000256" key="4">
    <source>
        <dbReference type="ARBA" id="ARBA00022729"/>
    </source>
</evidence>
<dbReference type="AlphaFoldDB" id="H7EKN2"/>
<comment type="similarity">
    <text evidence="1">Belongs to the bacterial solute-binding protein 1 family.</text>
</comment>
<evidence type="ECO:0000313" key="8">
    <source>
        <dbReference type="Proteomes" id="UP000003571"/>
    </source>
</evidence>
<dbReference type="Pfam" id="PF13416">
    <property type="entry name" value="SBP_bac_8"/>
    <property type="match status" value="1"/>
</dbReference>
<organism evidence="7 8">
    <name type="scientific">Treponema saccharophilum DSM 2985</name>
    <dbReference type="NCBI Taxonomy" id="907348"/>
    <lineage>
        <taxon>Bacteria</taxon>
        <taxon>Pseudomonadati</taxon>
        <taxon>Spirochaetota</taxon>
        <taxon>Spirochaetia</taxon>
        <taxon>Spirochaetales</taxon>
        <taxon>Treponemataceae</taxon>
        <taxon>Treponema</taxon>
    </lineage>
</organism>